<evidence type="ECO:0000256" key="8">
    <source>
        <dbReference type="RuleBase" id="RU000477"/>
    </source>
</evidence>
<keyword evidence="4 9" id="KW-1133">Transmembrane helix</keyword>
<organism evidence="10 11">
    <name type="scientific">Tagetes erecta</name>
    <name type="common">African marigold</name>
    <dbReference type="NCBI Taxonomy" id="13708"/>
    <lineage>
        <taxon>Eukaryota</taxon>
        <taxon>Viridiplantae</taxon>
        <taxon>Streptophyta</taxon>
        <taxon>Embryophyta</taxon>
        <taxon>Tracheophyta</taxon>
        <taxon>Spermatophyta</taxon>
        <taxon>Magnoliopsida</taxon>
        <taxon>eudicotyledons</taxon>
        <taxon>Gunneridae</taxon>
        <taxon>Pentapetalae</taxon>
        <taxon>asterids</taxon>
        <taxon>campanulids</taxon>
        <taxon>Asterales</taxon>
        <taxon>Asteraceae</taxon>
        <taxon>Asteroideae</taxon>
        <taxon>Heliantheae alliance</taxon>
        <taxon>Tageteae</taxon>
        <taxon>Tagetes</taxon>
    </lineage>
</organism>
<comment type="subcellular location">
    <subcellularLocation>
        <location evidence="1">Membrane</location>
        <topology evidence="1">Multi-pass membrane protein</topology>
    </subcellularLocation>
</comment>
<feature type="transmembrane region" description="Helical" evidence="9">
    <location>
        <begin position="27"/>
        <end position="45"/>
    </location>
</feature>
<evidence type="ECO:0000256" key="5">
    <source>
        <dbReference type="ARBA" id="ARBA00023136"/>
    </source>
</evidence>
<dbReference type="InterPro" id="IPR022357">
    <property type="entry name" value="MIP_CS"/>
</dbReference>
<evidence type="ECO:0000313" key="10">
    <source>
        <dbReference type="EMBL" id="KAK1419602.1"/>
    </source>
</evidence>
<feature type="transmembrane region" description="Helical" evidence="9">
    <location>
        <begin position="171"/>
        <end position="193"/>
    </location>
</feature>
<protein>
    <recommendedName>
        <fullName evidence="12">Tonoplast intrinsic protein</fullName>
    </recommendedName>
</protein>
<dbReference type="PROSITE" id="PS00221">
    <property type="entry name" value="MIP"/>
    <property type="match status" value="1"/>
</dbReference>
<evidence type="ECO:0000256" key="4">
    <source>
        <dbReference type="ARBA" id="ARBA00022989"/>
    </source>
</evidence>
<feature type="transmembrane region" description="Helical" evidence="9">
    <location>
        <begin position="57"/>
        <end position="75"/>
    </location>
</feature>
<comment type="caution">
    <text evidence="10">The sequence shown here is derived from an EMBL/GenBank/DDBJ whole genome shotgun (WGS) entry which is preliminary data.</text>
</comment>
<dbReference type="GO" id="GO:0015250">
    <property type="term" value="F:water channel activity"/>
    <property type="evidence" value="ECO:0007669"/>
    <property type="project" value="TreeGrafter"/>
</dbReference>
<dbReference type="Pfam" id="PF00230">
    <property type="entry name" value="MIP"/>
    <property type="match status" value="1"/>
</dbReference>
<dbReference type="CDD" id="cd00333">
    <property type="entry name" value="MIP"/>
    <property type="match status" value="1"/>
</dbReference>
<dbReference type="Proteomes" id="UP001229421">
    <property type="component" value="Unassembled WGS sequence"/>
</dbReference>
<evidence type="ECO:0000256" key="9">
    <source>
        <dbReference type="SAM" id="Phobius"/>
    </source>
</evidence>
<accession>A0AAD8KB10</accession>
<evidence type="ECO:0000256" key="6">
    <source>
        <dbReference type="ARBA" id="ARBA00038477"/>
    </source>
</evidence>
<dbReference type="PANTHER" id="PTHR45665">
    <property type="entry name" value="AQUAPORIN-8"/>
    <property type="match status" value="1"/>
</dbReference>
<evidence type="ECO:0000313" key="11">
    <source>
        <dbReference type="Proteomes" id="UP001229421"/>
    </source>
</evidence>
<feature type="transmembrane region" description="Helical" evidence="9">
    <location>
        <begin position="217"/>
        <end position="234"/>
    </location>
</feature>
<dbReference type="InterPro" id="IPR023271">
    <property type="entry name" value="Aquaporin-like"/>
</dbReference>
<keyword evidence="11" id="KW-1185">Reference proteome</keyword>
<proteinExistence type="inferred from homology"/>
<dbReference type="PRINTS" id="PR00783">
    <property type="entry name" value="MINTRINSICP"/>
</dbReference>
<dbReference type="PANTHER" id="PTHR45665:SF21">
    <property type="entry name" value="AQUAPORIN TIP1-3"/>
    <property type="match status" value="1"/>
</dbReference>
<dbReference type="InterPro" id="IPR000425">
    <property type="entry name" value="MIP"/>
</dbReference>
<dbReference type="Gene3D" id="1.20.1080.10">
    <property type="entry name" value="Glycerol uptake facilitator protein"/>
    <property type="match status" value="1"/>
</dbReference>
<dbReference type="SUPFAM" id="SSF81338">
    <property type="entry name" value="Aquaporin-like"/>
    <property type="match status" value="1"/>
</dbReference>
<name>A0AAD8KB10_TARER</name>
<dbReference type="GO" id="GO:0016020">
    <property type="term" value="C:membrane"/>
    <property type="evidence" value="ECO:0007669"/>
    <property type="project" value="UniProtKB-SubCell"/>
</dbReference>
<feature type="transmembrane region" description="Helical" evidence="9">
    <location>
        <begin position="115"/>
        <end position="135"/>
    </location>
</feature>
<keyword evidence="5 9" id="KW-0472">Membrane</keyword>
<keyword evidence="2 8" id="KW-0813">Transport</keyword>
<dbReference type="AlphaFoldDB" id="A0AAD8KB10"/>
<keyword evidence="3 8" id="KW-0812">Transmembrane</keyword>
<dbReference type="FunFam" id="1.20.1080.10:FF:000002">
    <property type="entry name" value="Probable aquaporin TIP1-1"/>
    <property type="match status" value="1"/>
</dbReference>
<evidence type="ECO:0008006" key="12">
    <source>
        <dbReference type="Google" id="ProtNLM"/>
    </source>
</evidence>
<comment type="similarity">
    <text evidence="6">Belongs to the MIP/aquaporin (TC 1.A.8) family. TIP (TC 1.A.8.10) subfamily.</text>
</comment>
<comment type="function">
    <text evidence="7">Channel protein in tonoplast. These proteins may allow the diffusion of amino acids and/or peptides from the vacuolar compartment to the cytoplasm.</text>
</comment>
<gene>
    <name evidence="10" type="ORF">QVD17_28808</name>
</gene>
<dbReference type="InterPro" id="IPR034294">
    <property type="entry name" value="Aquaporin_transptr"/>
</dbReference>
<feature type="transmembrane region" description="Helical" evidence="9">
    <location>
        <begin position="141"/>
        <end position="164"/>
    </location>
</feature>
<sequence>MPISHITIGSPAEASHPDTLKAGFSEFVSTLIFVFAGEGSGMAYSKLTYGAPTTPTGLVAAALSHGFALFTAVAISANASGGHVNPAVTFAAFIGGSISLLNAIVYWIGQLAGSVVACLLLRYATGGMETAAFGLSTNVSVANALVLEIVMTFGLVYTVFATAVDPKKGNIGMLAPMAIAWIVAANILVGGAFDGASMNPAVCFGPAVVSGVWDHHWVYWAGPFLGATIAGLIYDNIFMSEPEQLPVTDY</sequence>
<dbReference type="EMBL" id="JAUHHV010000007">
    <property type="protein sequence ID" value="KAK1419602.1"/>
    <property type="molecule type" value="Genomic_DNA"/>
</dbReference>
<evidence type="ECO:0000256" key="3">
    <source>
        <dbReference type="ARBA" id="ARBA00022692"/>
    </source>
</evidence>
<evidence type="ECO:0000256" key="2">
    <source>
        <dbReference type="ARBA" id="ARBA00022448"/>
    </source>
</evidence>
<reference evidence="10" key="1">
    <citation type="journal article" date="2023" name="bioRxiv">
        <title>Improved chromosome-level genome assembly for marigold (Tagetes erecta).</title>
        <authorList>
            <person name="Jiang F."/>
            <person name="Yuan L."/>
            <person name="Wang S."/>
            <person name="Wang H."/>
            <person name="Xu D."/>
            <person name="Wang A."/>
            <person name="Fan W."/>
        </authorList>
    </citation>
    <scope>NUCLEOTIDE SEQUENCE</scope>
    <source>
        <strain evidence="10">WSJ</strain>
        <tissue evidence="10">Leaf</tissue>
    </source>
</reference>
<evidence type="ECO:0000256" key="1">
    <source>
        <dbReference type="ARBA" id="ARBA00004141"/>
    </source>
</evidence>
<evidence type="ECO:0000256" key="7">
    <source>
        <dbReference type="ARBA" id="ARBA00053065"/>
    </source>
</evidence>